<organism evidence="1 3">
    <name type="scientific">Anaeramoeba flamelloides</name>
    <dbReference type="NCBI Taxonomy" id="1746091"/>
    <lineage>
        <taxon>Eukaryota</taxon>
        <taxon>Metamonada</taxon>
        <taxon>Anaeramoebidae</taxon>
        <taxon>Anaeramoeba</taxon>
    </lineage>
</organism>
<protein>
    <recommendedName>
        <fullName evidence="5">PAS domain-containing protein</fullName>
    </recommendedName>
</protein>
<dbReference type="Proteomes" id="UP001150062">
    <property type="component" value="Unassembled WGS sequence"/>
</dbReference>
<dbReference type="AlphaFoldDB" id="A0AAV7Y9W1"/>
<name>A0AAV7Y9W1_9EUKA</name>
<sequence>MGSANNKGIKVGQVLLYDYFQIFYRSNTPMALIKKNKFAFIDANEGFTKLTGFSRKMRNRTTSIMSIFSETQPFYQNMKTQDFLKEKLSANKQKGSCNKKIEFVVSCKNKFGKPFDALISITPIQLWKNEVYQVLLSPIQRRDSGSRNFN</sequence>
<evidence type="ECO:0000313" key="4">
    <source>
        <dbReference type="Proteomes" id="UP001150062"/>
    </source>
</evidence>
<dbReference type="EMBL" id="JAOAOG010000242">
    <property type="protein sequence ID" value="KAJ6236900.1"/>
    <property type="molecule type" value="Genomic_DNA"/>
</dbReference>
<gene>
    <name evidence="1" type="ORF">M0812_28120</name>
    <name evidence="2" type="ORF">M0813_27645</name>
</gene>
<accession>A0AAV7Y9W1</accession>
<evidence type="ECO:0008006" key="5">
    <source>
        <dbReference type="Google" id="ProtNLM"/>
    </source>
</evidence>
<comment type="caution">
    <text evidence="1">The sequence shown here is derived from an EMBL/GenBank/DDBJ whole genome shotgun (WGS) entry which is preliminary data.</text>
</comment>
<evidence type="ECO:0000313" key="2">
    <source>
        <dbReference type="EMBL" id="KAJ6236900.1"/>
    </source>
</evidence>
<evidence type="ECO:0000313" key="1">
    <source>
        <dbReference type="EMBL" id="KAJ3425675.1"/>
    </source>
</evidence>
<evidence type="ECO:0000313" key="3">
    <source>
        <dbReference type="Proteomes" id="UP001146793"/>
    </source>
</evidence>
<dbReference type="Proteomes" id="UP001146793">
    <property type="component" value="Unassembled WGS sequence"/>
</dbReference>
<dbReference type="EMBL" id="JANTQA010000070">
    <property type="protein sequence ID" value="KAJ3425675.1"/>
    <property type="molecule type" value="Genomic_DNA"/>
</dbReference>
<reference evidence="2" key="1">
    <citation type="submission" date="2022-08" db="EMBL/GenBank/DDBJ databases">
        <title>Novel sulfate-reducing endosymbionts in the free-living metamonad Anaeramoeba.</title>
        <authorList>
            <person name="Jerlstrom-Hultqvist J."/>
            <person name="Cepicka I."/>
            <person name="Gallot-Lavallee L."/>
            <person name="Salas-Leiva D."/>
            <person name="Curtis B.A."/>
            <person name="Zahonova K."/>
            <person name="Pipaliya S."/>
            <person name="Dacks J."/>
            <person name="Roger A.J."/>
        </authorList>
    </citation>
    <scope>NUCLEOTIDE SEQUENCE</scope>
    <source>
        <strain evidence="2">Schooner1</strain>
    </source>
</reference>
<keyword evidence="4" id="KW-1185">Reference proteome</keyword>
<proteinExistence type="predicted"/>
<dbReference type="Gene3D" id="3.30.450.20">
    <property type="entry name" value="PAS domain"/>
    <property type="match status" value="1"/>
</dbReference>
<reference evidence="1" key="2">
    <citation type="submission" date="2022-08" db="EMBL/GenBank/DDBJ databases">
        <title>Novel sulphate-reducing endosymbionts in the free-living metamonad Anaeramoeba.</title>
        <authorList>
            <person name="Jerlstrom-Hultqvist J."/>
            <person name="Cepicka I."/>
            <person name="Gallot-Lavallee L."/>
            <person name="Salas-Leiva D."/>
            <person name="Curtis B.A."/>
            <person name="Zahonova K."/>
            <person name="Pipaliya S."/>
            <person name="Dacks J."/>
            <person name="Roger A.J."/>
        </authorList>
    </citation>
    <scope>NUCLEOTIDE SEQUENCE</scope>
    <source>
        <strain evidence="1">Busselton2</strain>
    </source>
</reference>